<proteinExistence type="inferred from homology"/>
<comment type="similarity">
    <text evidence="1 2">Belongs to the anti-sigma-factor antagonist family.</text>
</comment>
<dbReference type="InterPro" id="IPR002645">
    <property type="entry name" value="STAS_dom"/>
</dbReference>
<dbReference type="PROSITE" id="PS50801">
    <property type="entry name" value="STAS"/>
    <property type="match status" value="1"/>
</dbReference>
<organism evidence="5 6">
    <name type="scientific">Micromonospora inositola</name>
    <dbReference type="NCBI Taxonomy" id="47865"/>
    <lineage>
        <taxon>Bacteria</taxon>
        <taxon>Bacillati</taxon>
        <taxon>Actinomycetota</taxon>
        <taxon>Actinomycetes</taxon>
        <taxon>Micromonosporales</taxon>
        <taxon>Micromonosporaceae</taxon>
        <taxon>Micromonospora</taxon>
    </lineage>
</organism>
<dbReference type="NCBIfam" id="TIGR00377">
    <property type="entry name" value="ant_ant_sig"/>
    <property type="match status" value="1"/>
</dbReference>
<accession>A0A1C5JGM9</accession>
<dbReference type="AlphaFoldDB" id="A0A1C5JGM9"/>
<dbReference type="PANTHER" id="PTHR33495:SF2">
    <property type="entry name" value="ANTI-SIGMA FACTOR ANTAGONIST TM_1081-RELATED"/>
    <property type="match status" value="1"/>
</dbReference>
<reference evidence="6" key="1">
    <citation type="submission" date="2016-06" db="EMBL/GenBank/DDBJ databases">
        <authorList>
            <person name="Varghese N."/>
            <person name="Submissions Spin"/>
        </authorList>
    </citation>
    <scope>NUCLEOTIDE SEQUENCE [LARGE SCALE GENOMIC DNA]</scope>
    <source>
        <strain evidence="6">DSM 43819</strain>
    </source>
</reference>
<keyword evidence="6" id="KW-1185">Reference proteome</keyword>
<evidence type="ECO:0000313" key="6">
    <source>
        <dbReference type="Proteomes" id="UP000198221"/>
    </source>
</evidence>
<evidence type="ECO:0000256" key="1">
    <source>
        <dbReference type="ARBA" id="ARBA00009013"/>
    </source>
</evidence>
<dbReference type="Gene3D" id="3.30.750.24">
    <property type="entry name" value="STAS domain"/>
    <property type="match status" value="1"/>
</dbReference>
<dbReference type="Pfam" id="PF01740">
    <property type="entry name" value="STAS"/>
    <property type="match status" value="1"/>
</dbReference>
<feature type="domain" description="STAS" evidence="4">
    <location>
        <begin position="28"/>
        <end position="108"/>
    </location>
</feature>
<gene>
    <name evidence="5" type="ORF">GA0070613_4660</name>
</gene>
<dbReference type="PANTHER" id="PTHR33495">
    <property type="entry name" value="ANTI-SIGMA FACTOR ANTAGONIST TM_1081-RELATED-RELATED"/>
    <property type="match status" value="1"/>
</dbReference>
<dbReference type="Proteomes" id="UP000198221">
    <property type="component" value="Chromosome I"/>
</dbReference>
<sequence length="149" mass="15503">MSTKFSPVTALAQLRIATTCPSPTTARVAVVGEVDLATATALRDRLLSVLHDHTPAVLDVDLAGVTFLDCAGLGALVAGRNAAVQGGRQMRVTHPQPIVRRVLEVTGLLGVLTAPIDQPKPLPTRSEYRSRTGPTPATVTEPPGVIVAA</sequence>
<dbReference type="EMBL" id="LT607754">
    <property type="protein sequence ID" value="SCG69744.1"/>
    <property type="molecule type" value="Genomic_DNA"/>
</dbReference>
<dbReference type="InterPro" id="IPR036513">
    <property type="entry name" value="STAS_dom_sf"/>
</dbReference>
<feature type="region of interest" description="Disordered" evidence="3">
    <location>
        <begin position="119"/>
        <end position="149"/>
    </location>
</feature>
<dbReference type="SUPFAM" id="SSF52091">
    <property type="entry name" value="SpoIIaa-like"/>
    <property type="match status" value="1"/>
</dbReference>
<dbReference type="InterPro" id="IPR003658">
    <property type="entry name" value="Anti-sigma_ant"/>
</dbReference>
<evidence type="ECO:0000259" key="4">
    <source>
        <dbReference type="PROSITE" id="PS50801"/>
    </source>
</evidence>
<dbReference type="CDD" id="cd07043">
    <property type="entry name" value="STAS_anti-anti-sigma_factors"/>
    <property type="match status" value="1"/>
</dbReference>
<evidence type="ECO:0000256" key="2">
    <source>
        <dbReference type="RuleBase" id="RU003749"/>
    </source>
</evidence>
<dbReference type="GO" id="GO:0043856">
    <property type="term" value="F:anti-sigma factor antagonist activity"/>
    <property type="evidence" value="ECO:0007669"/>
    <property type="project" value="InterPro"/>
</dbReference>
<name>A0A1C5JGM9_9ACTN</name>
<evidence type="ECO:0000313" key="5">
    <source>
        <dbReference type="EMBL" id="SCG69744.1"/>
    </source>
</evidence>
<protein>
    <recommendedName>
        <fullName evidence="2">Anti-sigma factor antagonist</fullName>
    </recommendedName>
</protein>
<evidence type="ECO:0000256" key="3">
    <source>
        <dbReference type="SAM" id="MobiDB-lite"/>
    </source>
</evidence>